<reference evidence="1 2" key="1">
    <citation type="submission" date="2019-04" db="EMBL/GenBank/DDBJ databases">
        <title>Draft genome sequences of Streptomyces avermitilis ATCC 31267.</title>
        <authorList>
            <person name="Komaki H."/>
            <person name="Tamura T."/>
            <person name="Hosoyama A."/>
        </authorList>
    </citation>
    <scope>NUCLEOTIDE SEQUENCE [LARGE SCALE GENOMIC DNA]</scope>
    <source>
        <strain evidence="1 2">ATCC 31267</strain>
    </source>
</reference>
<dbReference type="OMA" id="DRVCTRW"/>
<dbReference type="PANTHER" id="PTHR38436:SF1">
    <property type="entry name" value="ESTER CYCLASE"/>
    <property type="match status" value="1"/>
</dbReference>
<accession>A0A4D4MSM3</accession>
<dbReference type="SUPFAM" id="SSF54427">
    <property type="entry name" value="NTF2-like"/>
    <property type="match status" value="1"/>
</dbReference>
<evidence type="ECO:0000313" key="1">
    <source>
        <dbReference type="EMBL" id="GDY74696.1"/>
    </source>
</evidence>
<dbReference type="PANTHER" id="PTHR38436">
    <property type="entry name" value="POLYKETIDE CYCLASE SNOAL-LIKE DOMAIN"/>
    <property type="match status" value="1"/>
</dbReference>
<organism evidence="1 2">
    <name type="scientific">Streptomyces avermitilis</name>
    <dbReference type="NCBI Taxonomy" id="33903"/>
    <lineage>
        <taxon>Bacteria</taxon>
        <taxon>Bacillati</taxon>
        <taxon>Actinomycetota</taxon>
        <taxon>Actinomycetes</taxon>
        <taxon>Kitasatosporales</taxon>
        <taxon>Streptomycetaceae</taxon>
        <taxon>Streptomyces</taxon>
    </lineage>
</organism>
<name>A0A4D4MSM3_STRAX</name>
<dbReference type="AlphaFoldDB" id="A0A4D4MSM3"/>
<evidence type="ECO:0008006" key="3">
    <source>
        <dbReference type="Google" id="ProtNLM"/>
    </source>
</evidence>
<sequence length="249" mass="28334">MGVFDRTRGAGGDVMTFLQLIDCKTSRFDEMNRLMDTWVERTKGKRTASHSVIGKDRSDASHIVEIVEFPSYEEAVRNSNLPETDSVFREMVALCDEMPTFTDLDVVRDEQLYAGTVRRFLLEVATEGELPPLNDVMAENYHDHDPANEQDAIGLDAMRREIEMWRRGFDFAFTVEDQLAEGDRVCTRWSWKGDHKGDFMGILATGKQVTMTGTTVFRCGEDGKIVEGWWQYDRLGLLAQLGALDELES</sequence>
<protein>
    <recommendedName>
        <fullName evidence="3">Ester cyclase</fullName>
    </recommendedName>
</protein>
<gene>
    <name evidence="1" type="ORF">SAV31267_041810</name>
</gene>
<dbReference type="InterPro" id="IPR009959">
    <property type="entry name" value="Cyclase_SnoaL-like"/>
</dbReference>
<dbReference type="Proteomes" id="UP000299211">
    <property type="component" value="Unassembled WGS sequence"/>
</dbReference>
<proteinExistence type="predicted"/>
<dbReference type="Gene3D" id="3.10.450.50">
    <property type="match status" value="1"/>
</dbReference>
<dbReference type="Pfam" id="PF07366">
    <property type="entry name" value="SnoaL"/>
    <property type="match status" value="1"/>
</dbReference>
<comment type="caution">
    <text evidence="1">The sequence shown here is derived from an EMBL/GenBank/DDBJ whole genome shotgun (WGS) entry which is preliminary data.</text>
</comment>
<dbReference type="InterPro" id="IPR032710">
    <property type="entry name" value="NTF2-like_dom_sf"/>
</dbReference>
<dbReference type="GO" id="GO:0030638">
    <property type="term" value="P:polyketide metabolic process"/>
    <property type="evidence" value="ECO:0007669"/>
    <property type="project" value="InterPro"/>
</dbReference>
<evidence type="ECO:0000313" key="2">
    <source>
        <dbReference type="Proteomes" id="UP000299211"/>
    </source>
</evidence>
<dbReference type="EMBL" id="BJHY01000001">
    <property type="protein sequence ID" value="GDY74696.1"/>
    <property type="molecule type" value="Genomic_DNA"/>
</dbReference>
<dbReference type="STRING" id="33903.AQJ43_23000"/>